<keyword evidence="2" id="KW-1185">Reference proteome</keyword>
<dbReference type="Proteomes" id="UP000801492">
    <property type="component" value="Unassembled WGS sequence"/>
</dbReference>
<organism evidence="1 2">
    <name type="scientific">Ignelater luminosus</name>
    <name type="common">Cucubano</name>
    <name type="synonym">Pyrophorus luminosus</name>
    <dbReference type="NCBI Taxonomy" id="2038154"/>
    <lineage>
        <taxon>Eukaryota</taxon>
        <taxon>Metazoa</taxon>
        <taxon>Ecdysozoa</taxon>
        <taxon>Arthropoda</taxon>
        <taxon>Hexapoda</taxon>
        <taxon>Insecta</taxon>
        <taxon>Pterygota</taxon>
        <taxon>Neoptera</taxon>
        <taxon>Endopterygota</taxon>
        <taxon>Coleoptera</taxon>
        <taxon>Polyphaga</taxon>
        <taxon>Elateriformia</taxon>
        <taxon>Elateroidea</taxon>
        <taxon>Elateridae</taxon>
        <taxon>Agrypninae</taxon>
        <taxon>Pyrophorini</taxon>
        <taxon>Ignelater</taxon>
    </lineage>
</organism>
<comment type="caution">
    <text evidence="1">The sequence shown here is derived from an EMBL/GenBank/DDBJ whole genome shotgun (WGS) entry which is preliminary data.</text>
</comment>
<dbReference type="EMBL" id="VTPC01001013">
    <property type="protein sequence ID" value="KAF2903503.1"/>
    <property type="molecule type" value="Genomic_DNA"/>
</dbReference>
<name>A0A8K0DCB9_IGNLU</name>
<sequence length="137" mass="16171">MADVSEGEESSSPNLSGIEDNENRFDFIMKRSQQVMKVVKKLNTYKPNIKHLFDKKIVQLDDLNVYFNGEYNEENMNKLLSKLNIDLDIQTLMECPYSGSDKYKIELKRTIKSIIVRLEKICKNILKSEKKYFRNEH</sequence>
<proteinExistence type="predicted"/>
<evidence type="ECO:0000313" key="2">
    <source>
        <dbReference type="Proteomes" id="UP000801492"/>
    </source>
</evidence>
<reference evidence="1" key="1">
    <citation type="submission" date="2019-08" db="EMBL/GenBank/DDBJ databases">
        <title>The genome of the North American firefly Photinus pyralis.</title>
        <authorList>
            <consortium name="Photinus pyralis genome working group"/>
            <person name="Fallon T.R."/>
            <person name="Sander Lower S.E."/>
            <person name="Weng J.-K."/>
        </authorList>
    </citation>
    <scope>NUCLEOTIDE SEQUENCE</scope>
    <source>
        <strain evidence="1">TRF0915ILg1</strain>
        <tissue evidence="1">Whole body</tissue>
    </source>
</reference>
<evidence type="ECO:0000313" key="1">
    <source>
        <dbReference type="EMBL" id="KAF2903503.1"/>
    </source>
</evidence>
<gene>
    <name evidence="1" type="ORF">ILUMI_02693</name>
</gene>
<protein>
    <submittedName>
        <fullName evidence="1">Uncharacterized protein</fullName>
    </submittedName>
</protein>
<accession>A0A8K0DCB9</accession>
<dbReference type="AlphaFoldDB" id="A0A8K0DCB9"/>